<dbReference type="InterPro" id="IPR006461">
    <property type="entry name" value="PLAC_motif_containing"/>
</dbReference>
<feature type="transmembrane region" description="Helical" evidence="2">
    <location>
        <begin position="491"/>
        <end position="510"/>
    </location>
</feature>
<dbReference type="OrthoDB" id="43859at2759"/>
<evidence type="ECO:0000313" key="3">
    <source>
        <dbReference type="EMBL" id="EJK74426.1"/>
    </source>
</evidence>
<dbReference type="AlphaFoldDB" id="K0TK92"/>
<comment type="caution">
    <text evidence="3">The sequence shown here is derived from an EMBL/GenBank/DDBJ whole genome shotgun (WGS) entry which is preliminary data.</text>
</comment>
<protein>
    <submittedName>
        <fullName evidence="3">Uncharacterized protein</fullName>
    </submittedName>
</protein>
<dbReference type="EMBL" id="AGNL01003683">
    <property type="protein sequence ID" value="EJK74426.1"/>
    <property type="molecule type" value="Genomic_DNA"/>
</dbReference>
<feature type="compositionally biased region" description="Polar residues" evidence="1">
    <location>
        <begin position="329"/>
        <end position="346"/>
    </location>
</feature>
<sequence>MDDTSSLGHASAAVAMANDAISNARRAASEARNRRENCGSTFATTWNAQKKESSHSQVRSGTTPADLDFKSNDDAFVVIATLVTERLLPKLEASPGCTHYTMTADDAAFFQKMLPYSVRRCFVDALRYRLQLIKSGDPRVSQESPLGRLTMQCQLLGLERDTMNVLLDLSQSPGMSYPVNFKNQGPVAYGSRDEGDEPNRPSQQAELGPEPSTIASTKSNTNHVLHQPATHSSDWEQSAESLARQQIIAEINETKFLMRGSVTPDAIGFWKKHLDDLNEKLMTLNTEEQRDDGKTQDADAMMSGLSSFGMGQNADYELDMYSKVNTQFEYKNPSSPVDTAVNSNANRGGGGDRSIAGTTQPPITSPKKIPHELPVCDVVAPSDLPGGYMFEAQLGSKKFLATVPPGGVTKGQRFVSTMRELETIEIPVPLGGWRDSVVDCFTDGICHPLFLNSLVVPCIALGQIMTRNGLDWQGNPANKLVSSLSCTNMTVFLTFWLSINASAAVMLRISWDRLHVVFVEHWIPLVCFNAFFLIYFIYLTMNVRLSIRNKYQIQEGSCEGAEDCLCATFCLPCTICQMGRHTSDYDTYRATCCNATGLPRQVELAPVTFYEDQYATMEDGQVV</sequence>
<keyword evidence="2" id="KW-1133">Transmembrane helix</keyword>
<evidence type="ECO:0000256" key="2">
    <source>
        <dbReference type="SAM" id="Phobius"/>
    </source>
</evidence>
<dbReference type="Proteomes" id="UP000266841">
    <property type="component" value="Unassembled WGS sequence"/>
</dbReference>
<feature type="region of interest" description="Disordered" evidence="1">
    <location>
        <begin position="177"/>
        <end position="217"/>
    </location>
</feature>
<dbReference type="PANTHER" id="PTHR15907">
    <property type="entry name" value="DUF614 FAMILY PROTEIN-RELATED"/>
    <property type="match status" value="1"/>
</dbReference>
<dbReference type="Pfam" id="PF04749">
    <property type="entry name" value="PLAC8"/>
    <property type="match status" value="1"/>
</dbReference>
<feature type="transmembrane region" description="Helical" evidence="2">
    <location>
        <begin position="522"/>
        <end position="541"/>
    </location>
</feature>
<evidence type="ECO:0000313" key="4">
    <source>
        <dbReference type="Proteomes" id="UP000266841"/>
    </source>
</evidence>
<reference evidence="3 4" key="1">
    <citation type="journal article" date="2012" name="Genome Biol.">
        <title>Genome and low-iron response of an oceanic diatom adapted to chronic iron limitation.</title>
        <authorList>
            <person name="Lommer M."/>
            <person name="Specht M."/>
            <person name="Roy A.S."/>
            <person name="Kraemer L."/>
            <person name="Andreson R."/>
            <person name="Gutowska M.A."/>
            <person name="Wolf J."/>
            <person name="Bergner S.V."/>
            <person name="Schilhabel M.B."/>
            <person name="Klostermeier U.C."/>
            <person name="Beiko R.G."/>
            <person name="Rosenstiel P."/>
            <person name="Hippler M."/>
            <person name="Laroche J."/>
        </authorList>
    </citation>
    <scope>NUCLEOTIDE SEQUENCE [LARGE SCALE GENOMIC DNA]</scope>
    <source>
        <strain evidence="3 4">CCMP1005</strain>
    </source>
</reference>
<dbReference type="eggNOG" id="ENOG502SMWN">
    <property type="taxonomic scope" value="Eukaryota"/>
</dbReference>
<accession>K0TK92</accession>
<organism evidence="3 4">
    <name type="scientific">Thalassiosira oceanica</name>
    <name type="common">Marine diatom</name>
    <dbReference type="NCBI Taxonomy" id="159749"/>
    <lineage>
        <taxon>Eukaryota</taxon>
        <taxon>Sar</taxon>
        <taxon>Stramenopiles</taxon>
        <taxon>Ochrophyta</taxon>
        <taxon>Bacillariophyta</taxon>
        <taxon>Coscinodiscophyceae</taxon>
        <taxon>Thalassiosirophycidae</taxon>
        <taxon>Thalassiosirales</taxon>
        <taxon>Thalassiosiraceae</taxon>
        <taxon>Thalassiosira</taxon>
    </lineage>
</organism>
<dbReference type="NCBIfam" id="TIGR01571">
    <property type="entry name" value="A_thal_Cys_rich"/>
    <property type="match status" value="1"/>
</dbReference>
<gene>
    <name evidence="3" type="ORF">THAOC_03895</name>
</gene>
<dbReference type="OMA" id="RERFMIR"/>
<proteinExistence type="predicted"/>
<keyword evidence="4" id="KW-1185">Reference proteome</keyword>
<name>K0TK92_THAOC</name>
<keyword evidence="2" id="KW-0472">Membrane</keyword>
<feature type="region of interest" description="Disordered" evidence="1">
    <location>
        <begin position="329"/>
        <end position="369"/>
    </location>
</feature>
<evidence type="ECO:0000256" key="1">
    <source>
        <dbReference type="SAM" id="MobiDB-lite"/>
    </source>
</evidence>
<keyword evidence="2" id="KW-0812">Transmembrane</keyword>